<gene>
    <name evidence="3" type="ORF">BLIN101_03322</name>
</gene>
<dbReference type="AlphaFoldDB" id="A0A2H1KGE7"/>
<proteinExistence type="predicted"/>
<dbReference type="Proteomes" id="UP000234498">
    <property type="component" value="Unassembled WGS sequence"/>
</dbReference>
<feature type="domain" description="DUF1468" evidence="2">
    <location>
        <begin position="11"/>
        <end position="115"/>
    </location>
</feature>
<keyword evidence="1" id="KW-1133">Transmembrane helix</keyword>
<sequence length="121" mass="13100">MTTVFALQSVWKIAKSASNQTETSNAEDTAPSSWRFPNSVLKVVVAVGLTAFYVLVFEPLGFLIGTAVYLWLLSLLFKDGWKPTGKSVVLGLVFGIVSSVVLNTIFVYILSVLLPIGLLGF</sequence>
<reference evidence="3 4" key="1">
    <citation type="submission" date="2017-03" db="EMBL/GenBank/DDBJ databases">
        <authorList>
            <person name="Afonso C.L."/>
            <person name="Miller P.J."/>
            <person name="Scott M.A."/>
            <person name="Spackman E."/>
            <person name="Goraichik I."/>
            <person name="Dimitrov K.M."/>
            <person name="Suarez D.L."/>
            <person name="Swayne D.E."/>
        </authorList>
    </citation>
    <scope>NUCLEOTIDE SEQUENCE [LARGE SCALE GENOMIC DNA]</scope>
    <source>
        <strain evidence="3 4">Mu101</strain>
    </source>
</reference>
<dbReference type="EMBL" id="FXZA01000037">
    <property type="protein sequence ID" value="SMX98800.1"/>
    <property type="molecule type" value="Genomic_DNA"/>
</dbReference>
<organism evidence="3 4">
    <name type="scientific">Brevibacterium linens</name>
    <dbReference type="NCBI Taxonomy" id="1703"/>
    <lineage>
        <taxon>Bacteria</taxon>
        <taxon>Bacillati</taxon>
        <taxon>Actinomycetota</taxon>
        <taxon>Actinomycetes</taxon>
        <taxon>Micrococcales</taxon>
        <taxon>Brevibacteriaceae</taxon>
        <taxon>Brevibacterium</taxon>
    </lineage>
</organism>
<accession>A0A2H1KGE7</accession>
<evidence type="ECO:0000256" key="1">
    <source>
        <dbReference type="SAM" id="Phobius"/>
    </source>
</evidence>
<dbReference type="InterPro" id="IPR009936">
    <property type="entry name" value="DUF1468"/>
</dbReference>
<keyword evidence="1" id="KW-0812">Transmembrane</keyword>
<protein>
    <submittedName>
        <fullName evidence="3">Tripartite tricarboxylate transporter TctB family protein</fullName>
    </submittedName>
</protein>
<evidence type="ECO:0000259" key="2">
    <source>
        <dbReference type="Pfam" id="PF07331"/>
    </source>
</evidence>
<evidence type="ECO:0000313" key="3">
    <source>
        <dbReference type="EMBL" id="SMX98800.1"/>
    </source>
</evidence>
<evidence type="ECO:0000313" key="4">
    <source>
        <dbReference type="Proteomes" id="UP000234498"/>
    </source>
</evidence>
<keyword evidence="1" id="KW-0472">Membrane</keyword>
<name>A0A2H1KGE7_BRELN</name>
<dbReference type="Pfam" id="PF07331">
    <property type="entry name" value="TctB"/>
    <property type="match status" value="1"/>
</dbReference>
<feature type="transmembrane region" description="Helical" evidence="1">
    <location>
        <begin position="88"/>
        <end position="116"/>
    </location>
</feature>
<feature type="transmembrane region" description="Helical" evidence="1">
    <location>
        <begin position="43"/>
        <end position="76"/>
    </location>
</feature>